<dbReference type="Pfam" id="PF00550">
    <property type="entry name" value="PP-binding"/>
    <property type="match status" value="1"/>
</dbReference>
<organism evidence="3 4">
    <name type="scientific">Novipirellula herctigrandis</name>
    <dbReference type="NCBI Taxonomy" id="2527986"/>
    <lineage>
        <taxon>Bacteria</taxon>
        <taxon>Pseudomonadati</taxon>
        <taxon>Planctomycetota</taxon>
        <taxon>Planctomycetia</taxon>
        <taxon>Pirellulales</taxon>
        <taxon>Pirellulaceae</taxon>
        <taxon>Novipirellula</taxon>
    </lineage>
</organism>
<feature type="compositionally biased region" description="Pro residues" evidence="1">
    <location>
        <begin position="136"/>
        <end position="149"/>
    </location>
</feature>
<reference evidence="3 4" key="1">
    <citation type="submission" date="2019-02" db="EMBL/GenBank/DDBJ databases">
        <title>Deep-cultivation of Planctomycetes and their phenomic and genomic characterization uncovers novel biology.</title>
        <authorList>
            <person name="Wiegand S."/>
            <person name="Jogler M."/>
            <person name="Boedeker C."/>
            <person name="Pinto D."/>
            <person name="Vollmers J."/>
            <person name="Rivas-Marin E."/>
            <person name="Kohn T."/>
            <person name="Peeters S.H."/>
            <person name="Heuer A."/>
            <person name="Rast P."/>
            <person name="Oberbeckmann S."/>
            <person name="Bunk B."/>
            <person name="Jeske O."/>
            <person name="Meyerdierks A."/>
            <person name="Storesund J.E."/>
            <person name="Kallscheuer N."/>
            <person name="Luecker S."/>
            <person name="Lage O.M."/>
            <person name="Pohl T."/>
            <person name="Merkel B.J."/>
            <person name="Hornburger P."/>
            <person name="Mueller R.-W."/>
            <person name="Bruemmer F."/>
            <person name="Labrenz M."/>
            <person name="Spormann A.M."/>
            <person name="Op Den Camp H."/>
            <person name="Overmann J."/>
            <person name="Amann R."/>
            <person name="Jetten M.S.M."/>
            <person name="Mascher T."/>
            <person name="Medema M.H."/>
            <person name="Devos D.P."/>
            <person name="Kaster A.-K."/>
            <person name="Ovreas L."/>
            <person name="Rohde M."/>
            <person name="Galperin M.Y."/>
            <person name="Jogler C."/>
        </authorList>
    </citation>
    <scope>NUCLEOTIDE SEQUENCE [LARGE SCALE GENOMIC DNA]</scope>
    <source>
        <strain evidence="3 4">CA13</strain>
    </source>
</reference>
<keyword evidence="4" id="KW-1185">Reference proteome</keyword>
<feature type="compositionally biased region" description="Low complexity" evidence="1">
    <location>
        <begin position="82"/>
        <end position="96"/>
    </location>
</feature>
<feature type="compositionally biased region" description="Low complexity" evidence="1">
    <location>
        <begin position="116"/>
        <end position="135"/>
    </location>
</feature>
<sequence>MNSSSNAQNSSAGTAQRKNAASVPNPAVEPERLDGGIIHFDATEVRRNRMRRDAGRSIEKPAAPAPTQESVNTRERETPSGSSQPVTAAPVSAPPSIDGSDWWQRVMRDFPEQTDAAATPIPTADPVSAAASTAPPTTPPTAPPTPSVPAEPIAAANSSTHDRAELQAFLINFVVEQTGYPEEIVEMEADLEADLGIDSIKKAQMFGEIGEIYGLQPDESLSLDDFTTLDLVLDYLAKTIGVEPAVCASQPPQVGSNGRHPSVVAGATESVVTAQPAPAVAPVVVSDTAATSTNDLRSFLINFVVEQTGYPEEIVEMDADLEADLGIDSIKKAQMFGEIGEYYGLAPDEDLSLDDFPTLSHVLEYLRTHVR</sequence>
<comment type="caution">
    <text evidence="3">The sequence shown here is derived from an EMBL/GenBank/DDBJ whole genome shotgun (WGS) entry which is preliminary data.</text>
</comment>
<feature type="compositionally biased region" description="Low complexity" evidence="1">
    <location>
        <begin position="1"/>
        <end position="12"/>
    </location>
</feature>
<feature type="domain" description="Carrier" evidence="2">
    <location>
        <begin position="164"/>
        <end position="240"/>
    </location>
</feature>
<dbReference type="OrthoDB" id="219272at2"/>
<evidence type="ECO:0000313" key="3">
    <source>
        <dbReference type="EMBL" id="TWT79191.1"/>
    </source>
</evidence>
<dbReference type="Gene3D" id="1.10.1200.10">
    <property type="entry name" value="ACP-like"/>
    <property type="match status" value="2"/>
</dbReference>
<evidence type="ECO:0000259" key="2">
    <source>
        <dbReference type="PROSITE" id="PS50075"/>
    </source>
</evidence>
<dbReference type="AlphaFoldDB" id="A0A5C5YWN9"/>
<accession>A0A5C5YWN9</accession>
<gene>
    <name evidence="3" type="ORF">CA13_05890</name>
</gene>
<dbReference type="EMBL" id="SJPJ01000001">
    <property type="protein sequence ID" value="TWT79191.1"/>
    <property type="molecule type" value="Genomic_DNA"/>
</dbReference>
<protein>
    <submittedName>
        <fullName evidence="3">Acyl carrier protein</fullName>
    </submittedName>
</protein>
<dbReference type="InterPro" id="IPR009081">
    <property type="entry name" value="PP-bd_ACP"/>
</dbReference>
<name>A0A5C5YWN9_9BACT</name>
<evidence type="ECO:0000313" key="4">
    <source>
        <dbReference type="Proteomes" id="UP000315010"/>
    </source>
</evidence>
<dbReference type="RefSeq" id="WP_146394464.1">
    <property type="nucleotide sequence ID" value="NZ_SJPJ01000001.1"/>
</dbReference>
<dbReference type="InterPro" id="IPR036736">
    <property type="entry name" value="ACP-like_sf"/>
</dbReference>
<dbReference type="SUPFAM" id="SSF47336">
    <property type="entry name" value="ACP-like"/>
    <property type="match status" value="2"/>
</dbReference>
<dbReference type="PROSITE" id="PS50075">
    <property type="entry name" value="CARRIER"/>
    <property type="match status" value="2"/>
</dbReference>
<proteinExistence type="predicted"/>
<evidence type="ECO:0000256" key="1">
    <source>
        <dbReference type="SAM" id="MobiDB-lite"/>
    </source>
</evidence>
<feature type="compositionally biased region" description="Basic and acidic residues" evidence="1">
    <location>
        <begin position="41"/>
        <end position="59"/>
    </location>
</feature>
<feature type="domain" description="Carrier" evidence="2">
    <location>
        <begin position="291"/>
        <end position="370"/>
    </location>
</feature>
<dbReference type="Proteomes" id="UP000315010">
    <property type="component" value="Unassembled WGS sequence"/>
</dbReference>
<feature type="region of interest" description="Disordered" evidence="1">
    <location>
        <begin position="1"/>
        <end position="101"/>
    </location>
</feature>
<feature type="region of interest" description="Disordered" evidence="1">
    <location>
        <begin position="116"/>
        <end position="159"/>
    </location>
</feature>